<dbReference type="InterPro" id="IPR004358">
    <property type="entry name" value="Sig_transdc_His_kin-like_C"/>
</dbReference>
<keyword evidence="5" id="KW-0808">Transferase</keyword>
<evidence type="ECO:0000256" key="5">
    <source>
        <dbReference type="ARBA" id="ARBA00022679"/>
    </source>
</evidence>
<evidence type="ECO:0000256" key="1">
    <source>
        <dbReference type="ARBA" id="ARBA00000085"/>
    </source>
</evidence>
<keyword evidence="6 13" id="KW-0812">Transmembrane</keyword>
<dbReference type="SMART" id="SM00387">
    <property type="entry name" value="HATPase_c"/>
    <property type="match status" value="1"/>
</dbReference>
<evidence type="ECO:0000256" key="2">
    <source>
        <dbReference type="ARBA" id="ARBA00004141"/>
    </source>
</evidence>
<dbReference type="Pfam" id="PF00512">
    <property type="entry name" value="HisKA"/>
    <property type="match status" value="1"/>
</dbReference>
<dbReference type="EC" id="2.7.13.3" evidence="3"/>
<dbReference type="InterPro" id="IPR050736">
    <property type="entry name" value="Sensor_HK_Regulatory"/>
</dbReference>
<dbReference type="Pfam" id="PF02518">
    <property type="entry name" value="HATPase_c"/>
    <property type="match status" value="1"/>
</dbReference>
<dbReference type="PANTHER" id="PTHR43711:SF1">
    <property type="entry name" value="HISTIDINE KINASE 1"/>
    <property type="match status" value="1"/>
</dbReference>
<dbReference type="InterPro" id="IPR003594">
    <property type="entry name" value="HATPase_dom"/>
</dbReference>
<accession>A0A401ZKK8</accession>
<dbReference type="PRINTS" id="PR00344">
    <property type="entry name" value="BCTRLSENSOR"/>
</dbReference>
<evidence type="ECO:0000256" key="3">
    <source>
        <dbReference type="ARBA" id="ARBA00012438"/>
    </source>
</evidence>
<feature type="transmembrane region" description="Helical" evidence="13">
    <location>
        <begin position="30"/>
        <end position="51"/>
    </location>
</feature>
<evidence type="ECO:0000259" key="14">
    <source>
        <dbReference type="PROSITE" id="PS50109"/>
    </source>
</evidence>
<dbReference type="InterPro" id="IPR005467">
    <property type="entry name" value="His_kinase_dom"/>
</dbReference>
<evidence type="ECO:0000256" key="6">
    <source>
        <dbReference type="ARBA" id="ARBA00022692"/>
    </source>
</evidence>
<dbReference type="GO" id="GO:0005524">
    <property type="term" value="F:ATP binding"/>
    <property type="evidence" value="ECO:0007669"/>
    <property type="project" value="UniProtKB-KW"/>
</dbReference>
<keyword evidence="7" id="KW-0547">Nucleotide-binding</keyword>
<evidence type="ECO:0000256" key="10">
    <source>
        <dbReference type="ARBA" id="ARBA00022989"/>
    </source>
</evidence>
<proteinExistence type="predicted"/>
<dbReference type="FunFam" id="3.30.565.10:FF:000006">
    <property type="entry name" value="Sensor histidine kinase WalK"/>
    <property type="match status" value="1"/>
</dbReference>
<dbReference type="SUPFAM" id="SSF55874">
    <property type="entry name" value="ATPase domain of HSP90 chaperone/DNA topoisomerase II/histidine kinase"/>
    <property type="match status" value="1"/>
</dbReference>
<evidence type="ECO:0000256" key="13">
    <source>
        <dbReference type="SAM" id="Phobius"/>
    </source>
</evidence>
<comment type="caution">
    <text evidence="15">The sequence shown here is derived from an EMBL/GenBank/DDBJ whole genome shotgun (WGS) entry which is preliminary data.</text>
</comment>
<dbReference type="SMART" id="SM00388">
    <property type="entry name" value="HisKA"/>
    <property type="match status" value="1"/>
</dbReference>
<dbReference type="RefSeq" id="WP_160146064.1">
    <property type="nucleotide sequence ID" value="NZ_BIFQ01000001.1"/>
</dbReference>
<dbReference type="PANTHER" id="PTHR43711">
    <property type="entry name" value="TWO-COMPONENT HISTIDINE KINASE"/>
    <property type="match status" value="1"/>
</dbReference>
<keyword evidence="10 13" id="KW-1133">Transmembrane helix</keyword>
<dbReference type="GO" id="GO:0016020">
    <property type="term" value="C:membrane"/>
    <property type="evidence" value="ECO:0007669"/>
    <property type="project" value="UniProtKB-SubCell"/>
</dbReference>
<evidence type="ECO:0000313" key="15">
    <source>
        <dbReference type="EMBL" id="GCE07407.1"/>
    </source>
</evidence>
<evidence type="ECO:0000256" key="9">
    <source>
        <dbReference type="ARBA" id="ARBA00022840"/>
    </source>
</evidence>
<keyword evidence="4" id="KW-0597">Phosphoprotein</keyword>
<reference evidence="16" key="1">
    <citation type="submission" date="2018-12" db="EMBL/GenBank/DDBJ databases">
        <title>Tengunoibacter tsumagoiensis gen. nov., sp. nov., Dictyobacter kobayashii sp. nov., D. alpinus sp. nov., and D. joshuensis sp. nov. and description of Dictyobacteraceae fam. nov. within the order Ktedonobacterales isolated from Tengu-no-mugimeshi.</title>
        <authorList>
            <person name="Wang C.M."/>
            <person name="Zheng Y."/>
            <person name="Sakai Y."/>
            <person name="Toyoda A."/>
            <person name="Minakuchi Y."/>
            <person name="Abe K."/>
            <person name="Yokota A."/>
            <person name="Yabe S."/>
        </authorList>
    </citation>
    <scope>NUCLEOTIDE SEQUENCE [LARGE SCALE GENOMIC DNA]</scope>
    <source>
        <strain evidence="16">S-27</strain>
    </source>
</reference>
<name>A0A401ZKK8_9CHLR</name>
<dbReference type="OrthoDB" id="152194at2"/>
<sequence>MGETRGRPPGRKIYWHTYALSHQSAWRHPLVGYVVGFLLAVSGLLSGLTHWHDGMPAFIPSTLLNLYMICVAFTWGFGPAIFTLGAGLLVIDLLYVEPYAVFFRRGDFSGVVFFIFFALAGIIIAAMVQQREAARVHAQRMAEEAREAQHRLENFIGLVSHELKTPLAATQGTVQLAMRKLRRYEADPSGPEQQERNDQIIRSVQQALGNAYSQTTVQTRLVNDLLDASRIQGQKLRLIQKPCELNQIVHQAVESQRAIATNRRIELEEDEETRLIVCADADRIGQVIANYLSNALKYSPADRPVSVRLRQDGARVRVLVSDEGPGLPPQEQERIWTRFYRVSGIHSQHNSGVPHVGLGVGLHICKGIIEQHHGEVGVDSVPGQGSTFWFTLPLQECVQPVLETVLSL</sequence>
<evidence type="ECO:0000256" key="11">
    <source>
        <dbReference type="ARBA" id="ARBA00023012"/>
    </source>
</evidence>
<dbReference type="Pfam" id="PF13493">
    <property type="entry name" value="DUF4118"/>
    <property type="match status" value="1"/>
</dbReference>
<keyword evidence="8" id="KW-0418">Kinase</keyword>
<dbReference type="SUPFAM" id="SSF47384">
    <property type="entry name" value="Homodimeric domain of signal transducing histidine kinase"/>
    <property type="match status" value="1"/>
</dbReference>
<dbReference type="InterPro" id="IPR036890">
    <property type="entry name" value="HATPase_C_sf"/>
</dbReference>
<dbReference type="InterPro" id="IPR025201">
    <property type="entry name" value="KdpD_TM"/>
</dbReference>
<dbReference type="InterPro" id="IPR038318">
    <property type="entry name" value="KdpD_sf"/>
</dbReference>
<comment type="catalytic activity">
    <reaction evidence="1">
        <text>ATP + protein L-histidine = ADP + protein N-phospho-L-histidine.</text>
        <dbReference type="EC" id="2.7.13.3"/>
    </reaction>
</comment>
<evidence type="ECO:0000256" key="8">
    <source>
        <dbReference type="ARBA" id="ARBA00022777"/>
    </source>
</evidence>
<evidence type="ECO:0000313" key="16">
    <source>
        <dbReference type="Proteomes" id="UP000287224"/>
    </source>
</evidence>
<dbReference type="InterPro" id="IPR036097">
    <property type="entry name" value="HisK_dim/P_sf"/>
</dbReference>
<feature type="domain" description="Histidine kinase" evidence="14">
    <location>
        <begin position="158"/>
        <end position="396"/>
    </location>
</feature>
<gene>
    <name evidence="15" type="ORF">KDAU_47360</name>
</gene>
<dbReference type="Proteomes" id="UP000287224">
    <property type="component" value="Unassembled WGS sequence"/>
</dbReference>
<dbReference type="InterPro" id="IPR003661">
    <property type="entry name" value="HisK_dim/P_dom"/>
</dbReference>
<evidence type="ECO:0000256" key="4">
    <source>
        <dbReference type="ARBA" id="ARBA00022553"/>
    </source>
</evidence>
<evidence type="ECO:0000256" key="7">
    <source>
        <dbReference type="ARBA" id="ARBA00022741"/>
    </source>
</evidence>
<dbReference type="Gene3D" id="1.10.287.130">
    <property type="match status" value="1"/>
</dbReference>
<dbReference type="CDD" id="cd00075">
    <property type="entry name" value="HATPase"/>
    <property type="match status" value="1"/>
</dbReference>
<dbReference type="Gene3D" id="1.20.120.620">
    <property type="entry name" value="Backbone structure of the membrane domain of e. Coli histidine kinase receptor kdpd"/>
    <property type="match status" value="1"/>
</dbReference>
<evidence type="ECO:0000256" key="12">
    <source>
        <dbReference type="ARBA" id="ARBA00023136"/>
    </source>
</evidence>
<dbReference type="Gene3D" id="3.30.565.10">
    <property type="entry name" value="Histidine kinase-like ATPase, C-terminal domain"/>
    <property type="match status" value="1"/>
</dbReference>
<organism evidence="15 16">
    <name type="scientific">Dictyobacter aurantiacus</name>
    <dbReference type="NCBI Taxonomy" id="1936993"/>
    <lineage>
        <taxon>Bacteria</taxon>
        <taxon>Bacillati</taxon>
        <taxon>Chloroflexota</taxon>
        <taxon>Ktedonobacteria</taxon>
        <taxon>Ktedonobacterales</taxon>
        <taxon>Dictyobacteraceae</taxon>
        <taxon>Dictyobacter</taxon>
    </lineage>
</organism>
<feature type="transmembrane region" description="Helical" evidence="13">
    <location>
        <begin position="108"/>
        <end position="128"/>
    </location>
</feature>
<protein>
    <recommendedName>
        <fullName evidence="3">histidine kinase</fullName>
        <ecNumber evidence="3">2.7.13.3</ecNumber>
    </recommendedName>
</protein>
<dbReference type="PROSITE" id="PS50109">
    <property type="entry name" value="HIS_KIN"/>
    <property type="match status" value="1"/>
</dbReference>
<feature type="transmembrane region" description="Helical" evidence="13">
    <location>
        <begin position="63"/>
        <end position="96"/>
    </location>
</feature>
<keyword evidence="12 13" id="KW-0472">Membrane</keyword>
<dbReference type="GO" id="GO:0000155">
    <property type="term" value="F:phosphorelay sensor kinase activity"/>
    <property type="evidence" value="ECO:0007669"/>
    <property type="project" value="InterPro"/>
</dbReference>
<dbReference type="EMBL" id="BIFQ01000001">
    <property type="protein sequence ID" value="GCE07407.1"/>
    <property type="molecule type" value="Genomic_DNA"/>
</dbReference>
<keyword evidence="11" id="KW-0902">Two-component regulatory system</keyword>
<keyword evidence="9" id="KW-0067">ATP-binding</keyword>
<keyword evidence="16" id="KW-1185">Reference proteome</keyword>
<dbReference type="AlphaFoldDB" id="A0A401ZKK8"/>
<comment type="subcellular location">
    <subcellularLocation>
        <location evidence="2">Membrane</location>
        <topology evidence="2">Multi-pass membrane protein</topology>
    </subcellularLocation>
</comment>
<dbReference type="CDD" id="cd00082">
    <property type="entry name" value="HisKA"/>
    <property type="match status" value="1"/>
</dbReference>